<organism evidence="16 17">
    <name type="scientific">Dimorphilus gyrociliatus</name>
    <dbReference type="NCBI Taxonomy" id="2664684"/>
    <lineage>
        <taxon>Eukaryota</taxon>
        <taxon>Metazoa</taxon>
        <taxon>Spiralia</taxon>
        <taxon>Lophotrochozoa</taxon>
        <taxon>Annelida</taxon>
        <taxon>Polychaeta</taxon>
        <taxon>Polychaeta incertae sedis</taxon>
        <taxon>Dinophilidae</taxon>
        <taxon>Dimorphilus</taxon>
    </lineage>
</organism>
<keyword evidence="12" id="KW-0443">Lipid metabolism</keyword>
<dbReference type="Gene3D" id="3.90.79.10">
    <property type="entry name" value="Nucleoside Triphosphate Pyrophosphohydrolase"/>
    <property type="match status" value="1"/>
</dbReference>
<comment type="cofactor">
    <cofactor evidence="2">
        <name>Mg(2+)</name>
        <dbReference type="ChEBI" id="CHEBI:18420"/>
    </cofactor>
</comment>
<keyword evidence="9" id="KW-0153">Cholesterol metabolism</keyword>
<evidence type="ECO:0000256" key="11">
    <source>
        <dbReference type="ARBA" id="ARBA00022955"/>
    </source>
</evidence>
<evidence type="ECO:0000256" key="6">
    <source>
        <dbReference type="ARBA" id="ARBA00012057"/>
    </source>
</evidence>
<dbReference type="PANTHER" id="PTHR10885">
    <property type="entry name" value="ISOPENTENYL-DIPHOSPHATE DELTA-ISOMERASE"/>
    <property type="match status" value="1"/>
</dbReference>
<keyword evidence="13" id="KW-0414">Isoprene biosynthesis</keyword>
<dbReference type="GO" id="GO:0046872">
    <property type="term" value="F:metal ion binding"/>
    <property type="evidence" value="ECO:0007669"/>
    <property type="project" value="UniProtKB-KW"/>
</dbReference>
<evidence type="ECO:0000256" key="8">
    <source>
        <dbReference type="ARBA" id="ARBA00022723"/>
    </source>
</evidence>
<dbReference type="EC" id="5.3.3.2" evidence="6"/>
<evidence type="ECO:0000259" key="15">
    <source>
        <dbReference type="PROSITE" id="PS51462"/>
    </source>
</evidence>
<evidence type="ECO:0000256" key="14">
    <source>
        <dbReference type="ARBA" id="ARBA00023235"/>
    </source>
</evidence>
<dbReference type="GO" id="GO:0005737">
    <property type="term" value="C:cytoplasm"/>
    <property type="evidence" value="ECO:0007669"/>
    <property type="project" value="TreeGrafter"/>
</dbReference>
<dbReference type="GO" id="GO:0050992">
    <property type="term" value="P:dimethylallyl diphosphate biosynthetic process"/>
    <property type="evidence" value="ECO:0007669"/>
    <property type="project" value="UniProtKB-UniPathway"/>
</dbReference>
<evidence type="ECO:0000256" key="5">
    <source>
        <dbReference type="ARBA" id="ARBA00007579"/>
    </source>
</evidence>
<dbReference type="PANTHER" id="PTHR10885:SF0">
    <property type="entry name" value="ISOPENTENYL-DIPHOSPHATE DELTA-ISOMERASE"/>
    <property type="match status" value="1"/>
</dbReference>
<keyword evidence="11" id="KW-0752">Steroid biosynthesis</keyword>
<keyword evidence="9" id="KW-0756">Sterol biosynthesis</keyword>
<accession>A0A7I8V5L4</accession>
<dbReference type="InterPro" id="IPR000086">
    <property type="entry name" value="NUDIX_hydrolase_dom"/>
</dbReference>
<feature type="domain" description="Nudix hydrolase" evidence="15">
    <location>
        <begin position="89"/>
        <end position="243"/>
    </location>
</feature>
<reference evidence="16 17" key="1">
    <citation type="submission" date="2020-08" db="EMBL/GenBank/DDBJ databases">
        <authorList>
            <person name="Hejnol A."/>
        </authorList>
    </citation>
    <scope>NUCLEOTIDE SEQUENCE [LARGE SCALE GENOMIC DNA]</scope>
</reference>
<dbReference type="PROSITE" id="PS51462">
    <property type="entry name" value="NUDIX"/>
    <property type="match status" value="1"/>
</dbReference>
<dbReference type="SUPFAM" id="SSF55811">
    <property type="entry name" value="Nudix"/>
    <property type="match status" value="1"/>
</dbReference>
<evidence type="ECO:0000256" key="1">
    <source>
        <dbReference type="ARBA" id="ARBA00000374"/>
    </source>
</evidence>
<comment type="caution">
    <text evidence="16">The sequence shown here is derived from an EMBL/GenBank/DDBJ whole genome shotgun (WGS) entry which is preliminary data.</text>
</comment>
<dbReference type="UniPathway" id="UPA00059">
    <property type="reaction ID" value="UER00104"/>
</dbReference>
<proteinExistence type="inferred from homology"/>
<dbReference type="EMBL" id="CAJFCJ010000001">
    <property type="protein sequence ID" value="CAD5111020.1"/>
    <property type="molecule type" value="Genomic_DNA"/>
</dbReference>
<keyword evidence="17" id="KW-1185">Reference proteome</keyword>
<dbReference type="GO" id="GO:0009240">
    <property type="term" value="P:isopentenyl diphosphate biosynthetic process"/>
    <property type="evidence" value="ECO:0007669"/>
    <property type="project" value="TreeGrafter"/>
</dbReference>
<name>A0A7I8V5L4_9ANNE</name>
<protein>
    <recommendedName>
        <fullName evidence="6">isopentenyl-diphosphate Delta-isomerase</fullName>
        <ecNumber evidence="6">5.3.3.2</ecNumber>
    </recommendedName>
</protein>
<dbReference type="InterPro" id="IPR011876">
    <property type="entry name" value="IsopentenylPP_isomerase_typ1"/>
</dbReference>
<sequence>MNSFKQGVTVMLRNSFKIYPRMKTPVLFNVKCNFFGSCKLMTDSKESHIDAQQWRYLDEMCIVIDEKDKNIGKASKRECHKFDNIEKGLLHRAFSVILFNSSGELLLQQRSEKKITYPGYWTNSCCSHPLATKEEMEENDEIGVKRAARRKLNHELGIAESQIDLNKFEYLTKIHYKADNGPENSKEWGEHEIDYCLVYKGDVTIRINRNEVKNIEWITRKRLAEIIEDSNKNKMLVTPWFKLMAKIFINEWWDNLEDLSKCYDKDTIHKFA</sequence>
<dbReference type="Pfam" id="PF00293">
    <property type="entry name" value="NUDIX"/>
    <property type="match status" value="1"/>
</dbReference>
<evidence type="ECO:0000256" key="10">
    <source>
        <dbReference type="ARBA" id="ARBA00022842"/>
    </source>
</evidence>
<keyword evidence="7" id="KW-0444">Lipid biosynthesis</keyword>
<evidence type="ECO:0000256" key="2">
    <source>
        <dbReference type="ARBA" id="ARBA00001946"/>
    </source>
</evidence>
<dbReference type="AlphaFoldDB" id="A0A7I8V5L4"/>
<keyword evidence="9" id="KW-1207">Sterol metabolism</keyword>
<evidence type="ECO:0000256" key="9">
    <source>
        <dbReference type="ARBA" id="ARBA00022778"/>
    </source>
</evidence>
<evidence type="ECO:0000256" key="12">
    <source>
        <dbReference type="ARBA" id="ARBA00023098"/>
    </source>
</evidence>
<dbReference type="OrthoDB" id="510307at2759"/>
<keyword evidence="9" id="KW-0152">Cholesterol biosynthesis</keyword>
<comment type="catalytic activity">
    <reaction evidence="1">
        <text>isopentenyl diphosphate = dimethylallyl diphosphate</text>
        <dbReference type="Rhea" id="RHEA:23284"/>
        <dbReference type="ChEBI" id="CHEBI:57623"/>
        <dbReference type="ChEBI" id="CHEBI:128769"/>
        <dbReference type="EC" id="5.3.3.2"/>
    </reaction>
</comment>
<evidence type="ECO:0000256" key="3">
    <source>
        <dbReference type="ARBA" id="ARBA00003951"/>
    </source>
</evidence>
<comment type="pathway">
    <text evidence="4">Isoprenoid biosynthesis; dimethylallyl diphosphate biosynthesis; dimethylallyl diphosphate from isopentenyl diphosphate: step 1/1.</text>
</comment>
<keyword evidence="14" id="KW-0413">Isomerase</keyword>
<keyword evidence="10" id="KW-0460">Magnesium</keyword>
<dbReference type="InterPro" id="IPR015797">
    <property type="entry name" value="NUDIX_hydrolase-like_dom_sf"/>
</dbReference>
<dbReference type="NCBIfam" id="TIGR02150">
    <property type="entry name" value="IPP_isom_1"/>
    <property type="match status" value="1"/>
</dbReference>
<comment type="function">
    <text evidence="3">Catalyzes the 1,3-allylic rearrangement of the homoallylic substrate isopentenyl (IPP) to its highly electrophilic allylic isomer, dimethylallyl diphosphate (DMAPP).</text>
</comment>
<dbReference type="Proteomes" id="UP000549394">
    <property type="component" value="Unassembled WGS sequence"/>
</dbReference>
<evidence type="ECO:0000256" key="7">
    <source>
        <dbReference type="ARBA" id="ARBA00022516"/>
    </source>
</evidence>
<evidence type="ECO:0000256" key="13">
    <source>
        <dbReference type="ARBA" id="ARBA00023229"/>
    </source>
</evidence>
<gene>
    <name evidence="16" type="ORF">DGYR_LOCUS369</name>
</gene>
<comment type="similarity">
    <text evidence="5">Belongs to the IPP isomerase type 1 family.</text>
</comment>
<keyword evidence="8" id="KW-0479">Metal-binding</keyword>
<keyword evidence="9" id="KW-0753">Steroid metabolism</keyword>
<evidence type="ECO:0000313" key="16">
    <source>
        <dbReference type="EMBL" id="CAD5111020.1"/>
    </source>
</evidence>
<dbReference type="GO" id="GO:0006695">
    <property type="term" value="P:cholesterol biosynthetic process"/>
    <property type="evidence" value="ECO:0007669"/>
    <property type="project" value="UniProtKB-KW"/>
</dbReference>
<evidence type="ECO:0000256" key="4">
    <source>
        <dbReference type="ARBA" id="ARBA00004826"/>
    </source>
</evidence>
<dbReference type="GO" id="GO:0004452">
    <property type="term" value="F:isopentenyl-diphosphate delta-isomerase activity"/>
    <property type="evidence" value="ECO:0007669"/>
    <property type="project" value="UniProtKB-EC"/>
</dbReference>
<dbReference type="FunFam" id="3.90.79.10:FF:000012">
    <property type="entry name" value="Isopentenyl-diphosphate Delta-isomerase 1"/>
    <property type="match status" value="1"/>
</dbReference>
<dbReference type="CDD" id="cd02885">
    <property type="entry name" value="NUDIX_IPP_Isomerase"/>
    <property type="match status" value="1"/>
</dbReference>
<evidence type="ECO:0000313" key="17">
    <source>
        <dbReference type="Proteomes" id="UP000549394"/>
    </source>
</evidence>